<feature type="domain" description="DUF7992" evidence="2">
    <location>
        <begin position="2"/>
        <end position="140"/>
    </location>
</feature>
<sequence length="159" mass="18300">MTLDVEVPDPPSLRGPQSRENYEAVAEQDDDPGDDYRRAELESVLRDGAWADAFEEWADGTELSEGEFGTVVRLELIDRFDFYWDPASDEVGYRAPEVPDEAREEFEVDVVALVEDELDTLGRVVSEMLENEYLPRDDETWGFFADDEPEDEYEFRDGT</sequence>
<organism evidence="3 4">
    <name type="scientific">Halorarum salinum</name>
    <dbReference type="NCBI Taxonomy" id="2743089"/>
    <lineage>
        <taxon>Archaea</taxon>
        <taxon>Methanobacteriati</taxon>
        <taxon>Methanobacteriota</taxon>
        <taxon>Stenosarchaea group</taxon>
        <taxon>Halobacteria</taxon>
        <taxon>Halobacteriales</taxon>
        <taxon>Haloferacaceae</taxon>
        <taxon>Halorarum</taxon>
    </lineage>
</organism>
<dbReference type="Proteomes" id="UP000509626">
    <property type="component" value="Chromosome"/>
</dbReference>
<feature type="compositionally biased region" description="Acidic residues" evidence="1">
    <location>
        <begin position="145"/>
        <end position="159"/>
    </location>
</feature>
<name>A0A7D5QDE1_9EURY</name>
<dbReference type="EMBL" id="CP058579">
    <property type="protein sequence ID" value="QLG63739.1"/>
    <property type="molecule type" value="Genomic_DNA"/>
</dbReference>
<gene>
    <name evidence="3" type="ORF">HUG12_19225</name>
</gene>
<dbReference type="InterPro" id="IPR058305">
    <property type="entry name" value="DUF7992"/>
</dbReference>
<proteinExistence type="predicted"/>
<dbReference type="KEGG" id="halu:HUG12_19225"/>
<dbReference type="Pfam" id="PF25955">
    <property type="entry name" value="DUF7992"/>
    <property type="match status" value="1"/>
</dbReference>
<reference evidence="3 4" key="1">
    <citation type="submission" date="2020-06" db="EMBL/GenBank/DDBJ databases">
        <title>NJ-3-1, isolated from saline soil.</title>
        <authorList>
            <person name="Cui H.L."/>
            <person name="Shi X."/>
        </authorList>
    </citation>
    <scope>NUCLEOTIDE SEQUENCE [LARGE SCALE GENOMIC DNA]</scope>
    <source>
        <strain evidence="3 4">NJ-3-1</strain>
    </source>
</reference>
<dbReference type="GeneID" id="56039638"/>
<evidence type="ECO:0000256" key="1">
    <source>
        <dbReference type="SAM" id="MobiDB-lite"/>
    </source>
</evidence>
<evidence type="ECO:0000259" key="2">
    <source>
        <dbReference type="Pfam" id="PF25955"/>
    </source>
</evidence>
<accession>A0A7D5QDE1</accession>
<evidence type="ECO:0000313" key="3">
    <source>
        <dbReference type="EMBL" id="QLG63739.1"/>
    </source>
</evidence>
<protein>
    <recommendedName>
        <fullName evidence="2">DUF7992 domain-containing protein</fullName>
    </recommendedName>
</protein>
<evidence type="ECO:0000313" key="4">
    <source>
        <dbReference type="Proteomes" id="UP000509626"/>
    </source>
</evidence>
<feature type="region of interest" description="Disordered" evidence="1">
    <location>
        <begin position="140"/>
        <end position="159"/>
    </location>
</feature>
<keyword evidence="4" id="KW-1185">Reference proteome</keyword>
<dbReference type="AlphaFoldDB" id="A0A7D5QDE1"/>
<dbReference type="RefSeq" id="WP_179270323.1">
    <property type="nucleotide sequence ID" value="NZ_CP058579.1"/>
</dbReference>
<feature type="region of interest" description="Disordered" evidence="1">
    <location>
        <begin position="1"/>
        <end position="35"/>
    </location>
</feature>
<dbReference type="OrthoDB" id="165952at2157"/>